<sequence>MTVPAGTDSLTLLNDRLSVLREERARVLAETTLEASGDVADRATNVEALIRLQSLDERIASLELEIADSRRRPHQNGVVGLGDVVTLDLGDGDETYLIGPVEQAFAGVDTITPGSPLGQAILGAEVGSTVSYEPRRGVTMKATIRSAGQSLAA</sequence>
<dbReference type="GO" id="GO:0070063">
    <property type="term" value="F:RNA polymerase binding"/>
    <property type="evidence" value="ECO:0007669"/>
    <property type="project" value="InterPro"/>
</dbReference>
<evidence type="ECO:0000313" key="4">
    <source>
        <dbReference type="Proteomes" id="UP000502996"/>
    </source>
</evidence>
<proteinExistence type="predicted"/>
<dbReference type="AlphaFoldDB" id="A0A6G6WAY8"/>
<feature type="domain" description="Transcription elongation factor GreA/GreB C-terminal" evidence="2">
    <location>
        <begin position="75"/>
        <end position="144"/>
    </location>
</feature>
<gene>
    <name evidence="3" type="ORF">G5V58_06665</name>
</gene>
<protein>
    <recommendedName>
        <fullName evidence="2">Transcription elongation factor GreA/GreB C-terminal domain-containing protein</fullName>
    </recommendedName>
</protein>
<feature type="coiled-coil region" evidence="1">
    <location>
        <begin position="10"/>
        <end position="72"/>
    </location>
</feature>
<keyword evidence="4" id="KW-1185">Reference proteome</keyword>
<dbReference type="Gene3D" id="3.10.50.30">
    <property type="entry name" value="Transcription elongation factor, GreA/GreB, C-terminal domain"/>
    <property type="match status" value="1"/>
</dbReference>
<reference evidence="3 4" key="1">
    <citation type="submission" date="2020-02" db="EMBL/GenBank/DDBJ databases">
        <title>Full genome sequence of Nocardioides sp. R-3366.</title>
        <authorList>
            <person name="Im W.-T."/>
        </authorList>
    </citation>
    <scope>NUCLEOTIDE SEQUENCE [LARGE SCALE GENOMIC DNA]</scope>
    <source>
        <strain evidence="3 4">R-3366</strain>
    </source>
</reference>
<dbReference type="EMBL" id="CP049257">
    <property type="protein sequence ID" value="QIG42498.1"/>
    <property type="molecule type" value="Genomic_DNA"/>
</dbReference>
<evidence type="ECO:0000313" key="3">
    <source>
        <dbReference type="EMBL" id="QIG42498.1"/>
    </source>
</evidence>
<keyword evidence="1" id="KW-0175">Coiled coil</keyword>
<dbReference type="InterPro" id="IPR023459">
    <property type="entry name" value="Tscrpt_elong_fac_GreA/B_fam"/>
</dbReference>
<dbReference type="SUPFAM" id="SSF54534">
    <property type="entry name" value="FKBP-like"/>
    <property type="match status" value="1"/>
</dbReference>
<name>A0A6G6WAY8_9ACTN</name>
<dbReference type="PIRSF" id="PIRSF006092">
    <property type="entry name" value="GreA_GreB"/>
    <property type="match status" value="1"/>
</dbReference>
<evidence type="ECO:0000259" key="2">
    <source>
        <dbReference type="Pfam" id="PF01272"/>
    </source>
</evidence>
<organism evidence="3 4">
    <name type="scientific">Nocardioides anomalus</name>
    <dbReference type="NCBI Taxonomy" id="2712223"/>
    <lineage>
        <taxon>Bacteria</taxon>
        <taxon>Bacillati</taxon>
        <taxon>Actinomycetota</taxon>
        <taxon>Actinomycetes</taxon>
        <taxon>Propionibacteriales</taxon>
        <taxon>Nocardioidaceae</taxon>
        <taxon>Nocardioides</taxon>
    </lineage>
</organism>
<dbReference type="Proteomes" id="UP000502996">
    <property type="component" value="Chromosome"/>
</dbReference>
<dbReference type="GO" id="GO:0003677">
    <property type="term" value="F:DNA binding"/>
    <property type="evidence" value="ECO:0007669"/>
    <property type="project" value="InterPro"/>
</dbReference>
<dbReference type="Pfam" id="PF01272">
    <property type="entry name" value="GreA_GreB"/>
    <property type="match status" value="1"/>
</dbReference>
<evidence type="ECO:0000256" key="1">
    <source>
        <dbReference type="SAM" id="Coils"/>
    </source>
</evidence>
<dbReference type="KEGG" id="nano:G5V58_06665"/>
<dbReference type="InterPro" id="IPR036953">
    <property type="entry name" value="GreA/GreB_C_sf"/>
</dbReference>
<dbReference type="RefSeq" id="WP_165230141.1">
    <property type="nucleotide sequence ID" value="NZ_CP049257.1"/>
</dbReference>
<dbReference type="InterPro" id="IPR001437">
    <property type="entry name" value="Tscrpt_elong_fac_GreA/B_C"/>
</dbReference>
<dbReference type="GO" id="GO:0032784">
    <property type="term" value="P:regulation of DNA-templated transcription elongation"/>
    <property type="evidence" value="ECO:0007669"/>
    <property type="project" value="InterPro"/>
</dbReference>
<accession>A0A6G6WAY8</accession>